<name>A0A0G2E308_9PEZI</name>
<dbReference type="AlphaFoldDB" id="A0A0G2E308"/>
<gene>
    <name evidence="2" type="ORF">UCDDS831_g06609</name>
</gene>
<reference evidence="2 3" key="1">
    <citation type="submission" date="2015-03" db="EMBL/GenBank/DDBJ databases">
        <authorList>
            <person name="Morales-Cruz A."/>
            <person name="Amrine K.C."/>
            <person name="Cantu D."/>
        </authorList>
    </citation>
    <scope>NUCLEOTIDE SEQUENCE [LARGE SCALE GENOMIC DNA]</scope>
    <source>
        <strain evidence="2">DS831</strain>
    </source>
</reference>
<evidence type="ECO:0000313" key="3">
    <source>
        <dbReference type="Proteomes" id="UP000034182"/>
    </source>
</evidence>
<keyword evidence="2" id="KW-0223">Dioxygenase</keyword>
<accession>A0A0G2E308</accession>
<comment type="caution">
    <text evidence="2">The sequence shown here is derived from an EMBL/GenBank/DDBJ whole genome shotgun (WGS) entry which is preliminary data.</text>
</comment>
<protein>
    <submittedName>
        <fullName evidence="2">Putative phytanoyl-dioxygenase</fullName>
    </submittedName>
</protein>
<dbReference type="GO" id="GO:0051213">
    <property type="term" value="F:dioxygenase activity"/>
    <property type="evidence" value="ECO:0007669"/>
    <property type="project" value="UniProtKB-KW"/>
</dbReference>
<reference evidence="2 3" key="2">
    <citation type="submission" date="2015-05" db="EMBL/GenBank/DDBJ databases">
        <title>Distinctive expansion of gene families associated with plant cell wall degradation and secondary metabolism in the genomes of grapevine trunk pathogens.</title>
        <authorList>
            <person name="Lawrence D.P."/>
            <person name="Travadon R."/>
            <person name="Rolshausen P.E."/>
            <person name="Baumgartner K."/>
        </authorList>
    </citation>
    <scope>NUCLEOTIDE SEQUENCE [LARGE SCALE GENOMIC DNA]</scope>
    <source>
        <strain evidence="2">DS831</strain>
    </source>
</reference>
<dbReference type="Proteomes" id="UP000034182">
    <property type="component" value="Unassembled WGS sequence"/>
</dbReference>
<sequence length="130" mass="14120">MPSGKRVSFSESHMGPGGEASNEAAKTGTSPPKHKPTARNLAQFQDILAKTSEDFKNMKVVNEEELARDVATNAGDLDSLKNTLHDGMKLGGQKTGLALTEMLLGEFKAAVDGEVASQEERARERHERRK</sequence>
<keyword evidence="2" id="KW-0560">Oxidoreductase</keyword>
<proteinExistence type="predicted"/>
<dbReference type="EMBL" id="LAQI01000160">
    <property type="protein sequence ID" value="KKY17139.1"/>
    <property type="molecule type" value="Genomic_DNA"/>
</dbReference>
<organism evidence="2 3">
    <name type="scientific">Diplodia seriata</name>
    <dbReference type="NCBI Taxonomy" id="420778"/>
    <lineage>
        <taxon>Eukaryota</taxon>
        <taxon>Fungi</taxon>
        <taxon>Dikarya</taxon>
        <taxon>Ascomycota</taxon>
        <taxon>Pezizomycotina</taxon>
        <taxon>Dothideomycetes</taxon>
        <taxon>Dothideomycetes incertae sedis</taxon>
        <taxon>Botryosphaeriales</taxon>
        <taxon>Botryosphaeriaceae</taxon>
        <taxon>Diplodia</taxon>
    </lineage>
</organism>
<evidence type="ECO:0000313" key="2">
    <source>
        <dbReference type="EMBL" id="KKY17139.1"/>
    </source>
</evidence>
<feature type="region of interest" description="Disordered" evidence="1">
    <location>
        <begin position="1"/>
        <end position="39"/>
    </location>
</feature>
<evidence type="ECO:0000256" key="1">
    <source>
        <dbReference type="SAM" id="MobiDB-lite"/>
    </source>
</evidence>